<dbReference type="SUPFAM" id="SSF56935">
    <property type="entry name" value="Porins"/>
    <property type="match status" value="1"/>
</dbReference>
<evidence type="ECO:0000313" key="1">
    <source>
        <dbReference type="EMBL" id="KAA6309073.1"/>
    </source>
</evidence>
<gene>
    <name evidence="1" type="ORF">EZS27_039369</name>
</gene>
<dbReference type="AlphaFoldDB" id="A0A5J4PKW2"/>
<protein>
    <submittedName>
        <fullName evidence="1">TonB-dependent receptor SusC</fullName>
    </submittedName>
</protein>
<accession>A0A5J4PKW2</accession>
<organism evidence="1">
    <name type="scientific">termite gut metagenome</name>
    <dbReference type="NCBI Taxonomy" id="433724"/>
    <lineage>
        <taxon>unclassified sequences</taxon>
        <taxon>metagenomes</taxon>
        <taxon>organismal metagenomes</taxon>
    </lineage>
</organism>
<keyword evidence="1" id="KW-0675">Receptor</keyword>
<name>A0A5J4PKW2_9ZZZZ</name>
<feature type="non-terminal residue" evidence="1">
    <location>
        <position position="1"/>
    </location>
</feature>
<sequence length="268" mass="30097">DLLMTMNIPTLTGYAQTLSNVGKTKNNGVEVSLNVVPVQTRSFTWNSSLNTAWQKDEIVELANGKNDMVDNTWFIGKSLSVYYGVENAGIWKESDAAEMDKFNANITDSKKHFTVGTVRPVDQNDDYLIDEKDRTVLGNRTPRWTLGWNNTFNYKGLELNVELYGRLGYMISSGGEQQNGMGNQRQIDYWTPQNTDADWQKPIYTGTLGVGGDNYSSLIGFKNASYIKFRNVSLGYFLPSGICQKAGLRSVKLYTQLRVNALKSNKYG</sequence>
<proteinExistence type="predicted"/>
<comment type="caution">
    <text evidence="1">The sequence shown here is derived from an EMBL/GenBank/DDBJ whole genome shotgun (WGS) entry which is preliminary data.</text>
</comment>
<dbReference type="EMBL" id="SNRY01008140">
    <property type="protein sequence ID" value="KAA6309073.1"/>
    <property type="molecule type" value="Genomic_DNA"/>
</dbReference>
<reference evidence="1" key="1">
    <citation type="submission" date="2019-03" db="EMBL/GenBank/DDBJ databases">
        <title>Single cell metagenomics reveals metabolic interactions within the superorganism composed of flagellate Streblomastix strix and complex community of Bacteroidetes bacteria on its surface.</title>
        <authorList>
            <person name="Treitli S.C."/>
            <person name="Kolisko M."/>
            <person name="Husnik F."/>
            <person name="Keeling P."/>
            <person name="Hampl V."/>
        </authorList>
    </citation>
    <scope>NUCLEOTIDE SEQUENCE</scope>
    <source>
        <strain evidence="1">STM</strain>
    </source>
</reference>